<evidence type="ECO:0000313" key="7">
    <source>
        <dbReference type="Proteomes" id="UP000198600"/>
    </source>
</evidence>
<dbReference type="GO" id="GO:0055085">
    <property type="term" value="P:transmembrane transport"/>
    <property type="evidence" value="ECO:0007669"/>
    <property type="project" value="UniProtKB-ARBA"/>
</dbReference>
<dbReference type="GO" id="GO:0030246">
    <property type="term" value="F:carbohydrate binding"/>
    <property type="evidence" value="ECO:0007669"/>
    <property type="project" value="UniProtKB-ARBA"/>
</dbReference>
<keyword evidence="7" id="KW-1185">Reference proteome</keyword>
<comment type="similarity">
    <text evidence="2">Belongs to the bacterial solute-binding protein 2 family.</text>
</comment>
<evidence type="ECO:0000313" key="6">
    <source>
        <dbReference type="EMBL" id="SDU89227.1"/>
    </source>
</evidence>
<dbReference type="InterPro" id="IPR028082">
    <property type="entry name" value="Peripla_BP_I"/>
</dbReference>
<dbReference type="InterPro" id="IPR025997">
    <property type="entry name" value="SBP_2_dom"/>
</dbReference>
<dbReference type="Proteomes" id="UP000198600">
    <property type="component" value="Chromosome I"/>
</dbReference>
<evidence type="ECO:0000256" key="1">
    <source>
        <dbReference type="ARBA" id="ARBA00004196"/>
    </source>
</evidence>
<organism evidence="6 7">
    <name type="scientific">Pseudomonas mucidolens</name>
    <dbReference type="NCBI Taxonomy" id="46679"/>
    <lineage>
        <taxon>Bacteria</taxon>
        <taxon>Pseudomonadati</taxon>
        <taxon>Pseudomonadota</taxon>
        <taxon>Gammaproteobacteria</taxon>
        <taxon>Pseudomonadales</taxon>
        <taxon>Pseudomonadaceae</taxon>
        <taxon>Pseudomonas</taxon>
    </lineage>
</organism>
<name>A0A1H2M7I1_9PSED</name>
<gene>
    <name evidence="6" type="ORF">SAMN05216202_1182</name>
</gene>
<dbReference type="SUPFAM" id="SSF53822">
    <property type="entry name" value="Periplasmic binding protein-like I"/>
    <property type="match status" value="1"/>
</dbReference>
<dbReference type="CDD" id="cd01536">
    <property type="entry name" value="PBP1_ABC_sugar_binding-like"/>
    <property type="match status" value="1"/>
</dbReference>
<feature type="chain" id="PRO_5030027421" evidence="4">
    <location>
        <begin position="25"/>
        <end position="413"/>
    </location>
</feature>
<evidence type="ECO:0000256" key="2">
    <source>
        <dbReference type="ARBA" id="ARBA00007639"/>
    </source>
</evidence>
<dbReference type="GO" id="GO:0030313">
    <property type="term" value="C:cell envelope"/>
    <property type="evidence" value="ECO:0007669"/>
    <property type="project" value="UniProtKB-SubCell"/>
</dbReference>
<evidence type="ECO:0000259" key="5">
    <source>
        <dbReference type="Pfam" id="PF13407"/>
    </source>
</evidence>
<feature type="signal peptide" evidence="4">
    <location>
        <begin position="1"/>
        <end position="24"/>
    </location>
</feature>
<comment type="subcellular location">
    <subcellularLocation>
        <location evidence="1">Cell envelope</location>
    </subcellularLocation>
</comment>
<accession>A0A1H2M7I1</accession>
<keyword evidence="3 4" id="KW-0732">Signal</keyword>
<reference evidence="7" key="1">
    <citation type="submission" date="2016-10" db="EMBL/GenBank/DDBJ databases">
        <authorList>
            <person name="Varghese N."/>
            <person name="Submissions S."/>
        </authorList>
    </citation>
    <scope>NUCLEOTIDE SEQUENCE [LARGE SCALE GENOMIC DNA]</scope>
    <source>
        <strain evidence="7">LMG 2223</strain>
    </source>
</reference>
<dbReference type="Gene3D" id="3.40.50.2300">
    <property type="match status" value="3"/>
</dbReference>
<dbReference type="STRING" id="46679.SAMN05216202_1182"/>
<dbReference type="Pfam" id="PF13407">
    <property type="entry name" value="Peripla_BP_4"/>
    <property type="match status" value="1"/>
</dbReference>
<sequence>MKLSAVRSITTLALASLIANHAWAAPKHEIYSLMPNTALSGVIDPDMPDRTSINKALPLKKKGERLRIGWTEITLGNPWFVSMIDDAKTIAKQYNYDIELQVADSDVAKQSAQVDNFITLGVDLIVIDPTDVLGSVSDVERAVAAGIPVITVGTAPDARAPVITTSTGNPYGSGFEAGRYVAAKTDPAKVINAAMVIGVMGNSTSESRLNGMISGIVYARSEERKLGLSREDAMLKGFKLFQQVKAKGSFNWPEGGFNVLAWGRGDWTEEGGLAATEDILSSQGDKLNLVLAENDFIAIGAINALENAGKKNSVMVASGAGSFRVALDLIKQGKLLVTATNSGSETGVAAIELIHQMLDKGLNANNLPLASYFPVTLITPDNVDTYIKADSLPPSTATVPPFRSIEQIKTAMK</sequence>
<evidence type="ECO:0000256" key="4">
    <source>
        <dbReference type="SAM" id="SignalP"/>
    </source>
</evidence>
<dbReference type="AlphaFoldDB" id="A0A1H2M7I1"/>
<evidence type="ECO:0000256" key="3">
    <source>
        <dbReference type="ARBA" id="ARBA00022729"/>
    </source>
</evidence>
<proteinExistence type="inferred from homology"/>
<dbReference type="RefSeq" id="WP_084377497.1">
    <property type="nucleotide sequence ID" value="NZ_LS483433.1"/>
</dbReference>
<dbReference type="EMBL" id="LT629802">
    <property type="protein sequence ID" value="SDU89227.1"/>
    <property type="molecule type" value="Genomic_DNA"/>
</dbReference>
<feature type="domain" description="Periplasmic binding protein" evidence="5">
    <location>
        <begin position="74"/>
        <end position="360"/>
    </location>
</feature>
<dbReference type="PANTHER" id="PTHR46847:SF1">
    <property type="entry name" value="D-ALLOSE-BINDING PERIPLASMIC PROTEIN-RELATED"/>
    <property type="match status" value="1"/>
</dbReference>
<dbReference type="PANTHER" id="PTHR46847">
    <property type="entry name" value="D-ALLOSE-BINDING PERIPLASMIC PROTEIN-RELATED"/>
    <property type="match status" value="1"/>
</dbReference>
<protein>
    <submittedName>
        <fullName evidence="6">Monosaccharide ABC transporter substrate-binding protein, CUT2 family</fullName>
    </submittedName>
</protein>
<dbReference type="OrthoDB" id="250606at2"/>